<gene>
    <name evidence="1" type="ORF">LCGC14_2454700</name>
</gene>
<dbReference type="AlphaFoldDB" id="A0A0F9BFJ1"/>
<feature type="non-terminal residue" evidence="1">
    <location>
        <position position="385"/>
    </location>
</feature>
<reference evidence="1" key="1">
    <citation type="journal article" date="2015" name="Nature">
        <title>Complex archaea that bridge the gap between prokaryotes and eukaryotes.</title>
        <authorList>
            <person name="Spang A."/>
            <person name="Saw J.H."/>
            <person name="Jorgensen S.L."/>
            <person name="Zaremba-Niedzwiedzka K."/>
            <person name="Martijn J."/>
            <person name="Lind A.E."/>
            <person name="van Eijk R."/>
            <person name="Schleper C."/>
            <person name="Guy L."/>
            <person name="Ettema T.J."/>
        </authorList>
    </citation>
    <scope>NUCLEOTIDE SEQUENCE</scope>
</reference>
<name>A0A0F9BFJ1_9ZZZZ</name>
<evidence type="ECO:0000313" key="1">
    <source>
        <dbReference type="EMBL" id="KKL20515.1"/>
    </source>
</evidence>
<protein>
    <submittedName>
        <fullName evidence="1">Uncharacterized protein</fullName>
    </submittedName>
</protein>
<dbReference type="EMBL" id="LAZR01038069">
    <property type="protein sequence ID" value="KKL20515.1"/>
    <property type="molecule type" value="Genomic_DNA"/>
</dbReference>
<accession>A0A0F9BFJ1</accession>
<proteinExistence type="predicted"/>
<sequence>MTYINVFGVKQWQGETTTLDIGNHVATYEAAEMIRKTMGVEVLASPIIFSTFLRQWNGLVIEDKDGNFVNRGITTSHIIAFAKTDTKVYTGRATRDAFTIVDEDFSTPLIPDTINNGKDEEMYYKDIWDNVDTDKAHIMIHAADDLQWFAVKYPVDLYEKFNNLTKLNKLEIISTISAYREDSTANADWSTGTGNNDNYVYYLYNYHSVAFEVIRVLTKGELKADKTLTSTGASANTYYYAPRDIVINVVDELKSDNSEWLIGTSYSIGDRAISADTLYTSLTNANQGNEPPDITNWQRTVYDFINYESTAGTAPIFSKLNIIPVIRTPTGEGNIRSKGIWVWDFSVKATFDEDNEPEYSTASINAVAADGKSITLNATSGINLP</sequence>
<organism evidence="1">
    <name type="scientific">marine sediment metagenome</name>
    <dbReference type="NCBI Taxonomy" id="412755"/>
    <lineage>
        <taxon>unclassified sequences</taxon>
        <taxon>metagenomes</taxon>
        <taxon>ecological metagenomes</taxon>
    </lineage>
</organism>
<comment type="caution">
    <text evidence="1">The sequence shown here is derived from an EMBL/GenBank/DDBJ whole genome shotgun (WGS) entry which is preliminary data.</text>
</comment>